<feature type="signal peptide" evidence="1">
    <location>
        <begin position="1"/>
        <end position="17"/>
    </location>
</feature>
<dbReference type="Proteomes" id="UP000184108">
    <property type="component" value="Unassembled WGS sequence"/>
</dbReference>
<dbReference type="AlphaFoldDB" id="A0A1M5IEP8"/>
<evidence type="ECO:0000313" key="2">
    <source>
        <dbReference type="EMBL" id="SHG26390.1"/>
    </source>
</evidence>
<dbReference type="InterPro" id="IPR011989">
    <property type="entry name" value="ARM-like"/>
</dbReference>
<organism evidence="2 3">
    <name type="scientific">Chryseobacterium vrystaatense</name>
    <dbReference type="NCBI Taxonomy" id="307480"/>
    <lineage>
        <taxon>Bacteria</taxon>
        <taxon>Pseudomonadati</taxon>
        <taxon>Bacteroidota</taxon>
        <taxon>Flavobacteriia</taxon>
        <taxon>Flavobacteriales</taxon>
        <taxon>Weeksellaceae</taxon>
        <taxon>Chryseobacterium group</taxon>
        <taxon>Chryseobacterium</taxon>
    </lineage>
</organism>
<dbReference type="SUPFAM" id="SSF48371">
    <property type="entry name" value="ARM repeat"/>
    <property type="match status" value="1"/>
</dbReference>
<name>A0A1M5IEP8_9FLAO</name>
<sequence length="314" mass="35695">MKNLIFILLLINMQCVAQNSNNMKDNINVTFSGGQEKNIINGIIPAILTIKNNTNKEIFVLLFYPNPNDISFDCQQPFVEKKNRGWNLSEENIPIKIQSGETYKNVYFLGRYFKFLKDGKFDIIYDLELSAGTGNTQSESISYKGNFPIQISSGSNEELKKQLSYYSENLKSDNRKIKEESAEALSFVENPLCVDYITPMLSIENLESKGIDALSKFNTPQNQKLISKMLSHRESDVVSKAIEALHKMKVEIPRKEFISMLASENTDIVFLGLENLEKNPNKNDMGLVKPVLNSLNDTVAEKAKGYYDLLEKMK</sequence>
<proteinExistence type="predicted"/>
<feature type="chain" id="PRO_5012251604" description="HEAT repeat domain-containing protein" evidence="1">
    <location>
        <begin position="18"/>
        <end position="314"/>
    </location>
</feature>
<accession>A0A1M5IEP8</accession>
<keyword evidence="1" id="KW-0732">Signal</keyword>
<dbReference type="EMBL" id="FQVE01000005">
    <property type="protein sequence ID" value="SHG26390.1"/>
    <property type="molecule type" value="Genomic_DNA"/>
</dbReference>
<gene>
    <name evidence="2" type="ORF">SAMN02787073_3834</name>
</gene>
<reference evidence="3" key="1">
    <citation type="submission" date="2016-11" db="EMBL/GenBank/DDBJ databases">
        <authorList>
            <person name="Varghese N."/>
            <person name="Submissions S."/>
        </authorList>
    </citation>
    <scope>NUCLEOTIDE SEQUENCE [LARGE SCALE GENOMIC DNA]</scope>
    <source>
        <strain evidence="3">YR203</strain>
    </source>
</reference>
<dbReference type="RefSeq" id="WP_073174954.1">
    <property type="nucleotide sequence ID" value="NZ_FQVE01000005.1"/>
</dbReference>
<evidence type="ECO:0008006" key="4">
    <source>
        <dbReference type="Google" id="ProtNLM"/>
    </source>
</evidence>
<evidence type="ECO:0000256" key="1">
    <source>
        <dbReference type="SAM" id="SignalP"/>
    </source>
</evidence>
<evidence type="ECO:0000313" key="3">
    <source>
        <dbReference type="Proteomes" id="UP000184108"/>
    </source>
</evidence>
<protein>
    <recommendedName>
        <fullName evidence="4">HEAT repeat domain-containing protein</fullName>
    </recommendedName>
</protein>
<dbReference type="Gene3D" id="1.25.10.10">
    <property type="entry name" value="Leucine-rich Repeat Variant"/>
    <property type="match status" value="1"/>
</dbReference>
<dbReference type="InterPro" id="IPR016024">
    <property type="entry name" value="ARM-type_fold"/>
</dbReference>